<feature type="region of interest" description="Disordered" evidence="1">
    <location>
        <begin position="65"/>
        <end position="86"/>
    </location>
</feature>
<reference evidence="2 3" key="1">
    <citation type="submission" date="2017-11" db="EMBL/GenBank/DDBJ databases">
        <title>De-novo sequencing of pomegranate (Punica granatum L.) genome.</title>
        <authorList>
            <person name="Akparov Z."/>
            <person name="Amiraslanov A."/>
            <person name="Hajiyeva S."/>
            <person name="Abbasov M."/>
            <person name="Kaur K."/>
            <person name="Hamwieh A."/>
            <person name="Solovyev V."/>
            <person name="Salamov A."/>
            <person name="Braich B."/>
            <person name="Kosarev P."/>
            <person name="Mahmoud A."/>
            <person name="Hajiyev E."/>
            <person name="Babayeva S."/>
            <person name="Izzatullayeva V."/>
            <person name="Mammadov A."/>
            <person name="Mammadov A."/>
            <person name="Sharifova S."/>
            <person name="Ojaghi J."/>
            <person name="Eynullazada K."/>
            <person name="Bayramov B."/>
            <person name="Abdulazimova A."/>
            <person name="Shahmuradov I."/>
        </authorList>
    </citation>
    <scope>NUCLEOTIDE SEQUENCE [LARGE SCALE GENOMIC DNA]</scope>
    <source>
        <strain evidence="3">cv. AG2017</strain>
        <tissue evidence="2">Leaf</tissue>
    </source>
</reference>
<evidence type="ECO:0000256" key="1">
    <source>
        <dbReference type="SAM" id="MobiDB-lite"/>
    </source>
</evidence>
<dbReference type="AlphaFoldDB" id="A0A2I0KSG3"/>
<name>A0A2I0KSG3_PUNGR</name>
<accession>A0A2I0KSG3</accession>
<dbReference type="STRING" id="22663.A0A2I0KSG3"/>
<evidence type="ECO:0000313" key="2">
    <source>
        <dbReference type="EMBL" id="PKI71419.1"/>
    </source>
</evidence>
<gene>
    <name evidence="2" type="ORF">CRG98_008198</name>
</gene>
<dbReference type="InterPro" id="IPR040321">
    <property type="entry name" value="SCD2-like"/>
</dbReference>
<comment type="caution">
    <text evidence="2">The sequence shown here is derived from an EMBL/GenBank/DDBJ whole genome shotgun (WGS) entry which is preliminary data.</text>
</comment>
<organism evidence="2 3">
    <name type="scientific">Punica granatum</name>
    <name type="common">Pomegranate</name>
    <dbReference type="NCBI Taxonomy" id="22663"/>
    <lineage>
        <taxon>Eukaryota</taxon>
        <taxon>Viridiplantae</taxon>
        <taxon>Streptophyta</taxon>
        <taxon>Embryophyta</taxon>
        <taxon>Tracheophyta</taxon>
        <taxon>Spermatophyta</taxon>
        <taxon>Magnoliopsida</taxon>
        <taxon>eudicotyledons</taxon>
        <taxon>Gunneridae</taxon>
        <taxon>Pentapetalae</taxon>
        <taxon>rosids</taxon>
        <taxon>malvids</taxon>
        <taxon>Myrtales</taxon>
        <taxon>Lythraceae</taxon>
        <taxon>Punica</taxon>
    </lineage>
</organism>
<evidence type="ECO:0008006" key="4">
    <source>
        <dbReference type="Google" id="ProtNLM"/>
    </source>
</evidence>
<keyword evidence="3" id="KW-1185">Reference proteome</keyword>
<protein>
    <recommendedName>
        <fullName evidence="4">Coiled-coil domain-containing protein SCD2-like</fullName>
    </recommendedName>
</protein>
<proteinExistence type="predicted"/>
<dbReference type="GO" id="GO:0000911">
    <property type="term" value="P:cytokinesis by cell plate formation"/>
    <property type="evidence" value="ECO:0007669"/>
    <property type="project" value="InterPro"/>
</dbReference>
<dbReference type="Proteomes" id="UP000233551">
    <property type="component" value="Unassembled WGS sequence"/>
</dbReference>
<dbReference type="PANTHER" id="PTHR31762">
    <property type="entry name" value="FAS-BINDING FACTOR-LIKE PROTEIN"/>
    <property type="match status" value="1"/>
</dbReference>
<sequence length="218" mass="25015">MTQRMILTQKEMEEVVLKRCWLARYWGLAAKYGICADIAASKHEHWSSLAPLPFEVVLSAGQKAKEEGWEKGEEDPERSKSIHDLSDLTGEGNIESMLSVEMGLKELASLKVEEAIVLALAQQRRPNSARYSNSELSPEESEDVLFKEAWLTYFWRRAKAHGIEEDIAKERLQFWINRSGHSPTSHDAVDVEQGLMELRKLGIEHRLWEASRKEIDRP</sequence>
<dbReference type="EMBL" id="PGOL01000378">
    <property type="protein sequence ID" value="PKI71419.1"/>
    <property type="molecule type" value="Genomic_DNA"/>
</dbReference>
<evidence type="ECO:0000313" key="3">
    <source>
        <dbReference type="Proteomes" id="UP000233551"/>
    </source>
</evidence>
<dbReference type="PANTHER" id="PTHR31762:SF11">
    <property type="entry name" value="MYOSIN"/>
    <property type="match status" value="1"/>
</dbReference>